<dbReference type="Pfam" id="PF03061">
    <property type="entry name" value="4HBT"/>
    <property type="match status" value="1"/>
</dbReference>
<dbReference type="Proteomes" id="UP000034883">
    <property type="component" value="Chromosome"/>
</dbReference>
<gene>
    <name evidence="4" type="ORF">DB32_001196</name>
</gene>
<evidence type="ECO:0000256" key="2">
    <source>
        <dbReference type="ARBA" id="ARBA00022801"/>
    </source>
</evidence>
<dbReference type="Gene3D" id="3.10.129.10">
    <property type="entry name" value="Hotdog Thioesterase"/>
    <property type="match status" value="1"/>
</dbReference>
<dbReference type="InterPro" id="IPR029069">
    <property type="entry name" value="HotDog_dom_sf"/>
</dbReference>
<dbReference type="InterPro" id="IPR039298">
    <property type="entry name" value="ACOT13"/>
</dbReference>
<keyword evidence="2" id="KW-0378">Hydrolase</keyword>
<dbReference type="SUPFAM" id="SSF54637">
    <property type="entry name" value="Thioesterase/thiol ester dehydrase-isomerase"/>
    <property type="match status" value="1"/>
</dbReference>
<evidence type="ECO:0000256" key="1">
    <source>
        <dbReference type="ARBA" id="ARBA00008324"/>
    </source>
</evidence>
<dbReference type="GO" id="GO:0047617">
    <property type="term" value="F:fatty acyl-CoA hydrolase activity"/>
    <property type="evidence" value="ECO:0007669"/>
    <property type="project" value="InterPro"/>
</dbReference>
<organism evidence="4 5">
    <name type="scientific">Sandaracinus amylolyticus</name>
    <dbReference type="NCBI Taxonomy" id="927083"/>
    <lineage>
        <taxon>Bacteria</taxon>
        <taxon>Pseudomonadati</taxon>
        <taxon>Myxococcota</taxon>
        <taxon>Polyangia</taxon>
        <taxon>Polyangiales</taxon>
        <taxon>Sandaracinaceae</taxon>
        <taxon>Sandaracinus</taxon>
    </lineage>
</organism>
<sequence length="166" mass="17451">MQDMRSRTTTWIDPRASAAAHEGLSGLAWLEAIVAGRIPQPPISATLDFVIVEARHGFAAFEGTPGEHVLNPMGSVHGGYACTLLDSALGSAVMSVLDAGTAYGTVQIGVHLVRPIGVETGRVRCEARIVHRGRALATASGELVDREGRVLAHGTTTCALFPRARS</sequence>
<protein>
    <recommendedName>
        <fullName evidence="3">Thioesterase domain-containing protein</fullName>
    </recommendedName>
</protein>
<dbReference type="PANTHER" id="PTHR21660">
    <property type="entry name" value="THIOESTERASE SUPERFAMILY MEMBER-RELATED"/>
    <property type="match status" value="1"/>
</dbReference>
<evidence type="ECO:0000313" key="5">
    <source>
        <dbReference type="Proteomes" id="UP000034883"/>
    </source>
</evidence>
<dbReference type="InterPro" id="IPR003736">
    <property type="entry name" value="PAAI_dom"/>
</dbReference>
<dbReference type="PANTHER" id="PTHR21660:SF1">
    <property type="entry name" value="ACYL-COENZYME A THIOESTERASE 13"/>
    <property type="match status" value="1"/>
</dbReference>
<reference evidence="4 5" key="1">
    <citation type="submission" date="2015-03" db="EMBL/GenBank/DDBJ databases">
        <title>Genome assembly of Sandaracinus amylolyticus DSM 53668.</title>
        <authorList>
            <person name="Sharma G."/>
            <person name="Subramanian S."/>
        </authorList>
    </citation>
    <scope>NUCLEOTIDE SEQUENCE [LARGE SCALE GENOMIC DNA]</scope>
    <source>
        <strain evidence="4 5">DSM 53668</strain>
    </source>
</reference>
<dbReference type="EMBL" id="CP011125">
    <property type="protein sequence ID" value="AKF04047.1"/>
    <property type="molecule type" value="Genomic_DNA"/>
</dbReference>
<comment type="similarity">
    <text evidence="1">Belongs to the thioesterase PaaI family.</text>
</comment>
<dbReference type="CDD" id="cd03443">
    <property type="entry name" value="PaaI_thioesterase"/>
    <property type="match status" value="1"/>
</dbReference>
<keyword evidence="5" id="KW-1185">Reference proteome</keyword>
<dbReference type="NCBIfam" id="TIGR00369">
    <property type="entry name" value="unchar_dom_1"/>
    <property type="match status" value="1"/>
</dbReference>
<accession>A0A0F6YFU8</accession>
<proteinExistence type="inferred from homology"/>
<feature type="domain" description="Thioesterase" evidence="3">
    <location>
        <begin position="73"/>
        <end position="151"/>
    </location>
</feature>
<evidence type="ECO:0000259" key="3">
    <source>
        <dbReference type="Pfam" id="PF03061"/>
    </source>
</evidence>
<dbReference type="AlphaFoldDB" id="A0A0F6YFU8"/>
<evidence type="ECO:0000313" key="4">
    <source>
        <dbReference type="EMBL" id="AKF04047.1"/>
    </source>
</evidence>
<dbReference type="STRING" id="927083.DB32_001196"/>
<dbReference type="KEGG" id="samy:DB32_001196"/>
<name>A0A0F6YFU8_9BACT</name>
<dbReference type="InterPro" id="IPR006683">
    <property type="entry name" value="Thioestr_dom"/>
</dbReference>